<dbReference type="FunFam" id="3.30.300.30:FF:000008">
    <property type="entry name" value="2,3-dihydroxybenzoate-AMP ligase"/>
    <property type="match status" value="1"/>
</dbReference>
<sequence>MDIKIIANQGYWINNWIARHAEINPNHVALIDEKSDKRFTYKVFSERIDRIAAFLKKEFKLRKGDRVAMISWNRIEVLDILFATAKIGGIFAPINTRYTSREIKEYLTLLKPKVLVYENEFAEKVKELKSVKCKHFVHMGDERIDHSVNFEDMINCKEKLDIPTLVDLEDPFMILQTGGTTGSPKGAIIPYRMIFWNAMITIRDLIVPGEVTVTCVPLFHIGGYTYTLPLLFWKGTNILMHRWNPEKLLEYIEKEKVTFQFLVPTQLKTLIETPKFKTADLTSVRWFTTGGAPLTKDIVDAFLKKGVLVKQGYGLTEAGPGVFALDPKDALQKLGSIGKPNLLIDVKVVNEKGEEVKPNTAGELLLRAPSLFGGYWNNPEETSKSIEGGWLHTGDIVKYDEDGFFYIIGRKKNVIRSGSESIYPEEIEKILVSHPKIQEAVVFGIPDEKWGEVPKALIVLKKGEEISREEVIKYCENKMAKYKIPKAIEFVDSIPKTPAGKVLREKLIEKYGKVK</sequence>
<dbReference type="AlphaFoldDB" id="A0A7C4RYB1"/>
<dbReference type="InterPro" id="IPR000873">
    <property type="entry name" value="AMP-dep_synth/lig_dom"/>
</dbReference>
<dbReference type="PANTHER" id="PTHR24096">
    <property type="entry name" value="LONG-CHAIN-FATTY-ACID--COA LIGASE"/>
    <property type="match status" value="1"/>
</dbReference>
<keyword evidence="2 5" id="KW-0436">Ligase</keyword>
<feature type="domain" description="AMP-binding enzyme C-terminal" evidence="4">
    <location>
        <begin position="426"/>
        <end position="501"/>
    </location>
</feature>
<evidence type="ECO:0000256" key="1">
    <source>
        <dbReference type="ARBA" id="ARBA00006432"/>
    </source>
</evidence>
<dbReference type="SUPFAM" id="SSF56801">
    <property type="entry name" value="Acetyl-CoA synthetase-like"/>
    <property type="match status" value="1"/>
</dbReference>
<comment type="similarity">
    <text evidence="1">Belongs to the ATP-dependent AMP-binding enzyme family.</text>
</comment>
<accession>A0A7C4RYB1</accession>
<dbReference type="Pfam" id="PF13193">
    <property type="entry name" value="AMP-binding_C"/>
    <property type="match status" value="1"/>
</dbReference>
<gene>
    <name evidence="5" type="ORF">ENT72_04790</name>
</gene>
<evidence type="ECO:0000259" key="3">
    <source>
        <dbReference type="Pfam" id="PF00501"/>
    </source>
</evidence>
<comment type="caution">
    <text evidence="5">The sequence shown here is derived from an EMBL/GenBank/DDBJ whole genome shotgun (WGS) entry which is preliminary data.</text>
</comment>
<organism evidence="5">
    <name type="scientific">Fervidobacterium pennivorans</name>
    <dbReference type="NCBI Taxonomy" id="93466"/>
    <lineage>
        <taxon>Bacteria</taxon>
        <taxon>Thermotogati</taxon>
        <taxon>Thermotogota</taxon>
        <taxon>Thermotogae</taxon>
        <taxon>Thermotogales</taxon>
        <taxon>Fervidobacteriaceae</taxon>
        <taxon>Fervidobacterium</taxon>
    </lineage>
</organism>
<protein>
    <submittedName>
        <fullName evidence="5">Long-chain fatty acid--CoA ligase</fullName>
    </submittedName>
</protein>
<name>A0A7C4RYB1_FERPE</name>
<feature type="domain" description="AMP-dependent synthetase/ligase" evidence="3">
    <location>
        <begin position="18"/>
        <end position="376"/>
    </location>
</feature>
<dbReference type="PROSITE" id="PS00455">
    <property type="entry name" value="AMP_BINDING"/>
    <property type="match status" value="1"/>
</dbReference>
<dbReference type="InterPro" id="IPR025110">
    <property type="entry name" value="AMP-bd_C"/>
</dbReference>
<evidence type="ECO:0000256" key="2">
    <source>
        <dbReference type="ARBA" id="ARBA00022598"/>
    </source>
</evidence>
<dbReference type="Gene3D" id="3.40.50.12780">
    <property type="entry name" value="N-terminal domain of ligase-like"/>
    <property type="match status" value="1"/>
</dbReference>
<dbReference type="InterPro" id="IPR042099">
    <property type="entry name" value="ANL_N_sf"/>
</dbReference>
<dbReference type="Gene3D" id="3.30.300.30">
    <property type="match status" value="1"/>
</dbReference>
<evidence type="ECO:0000259" key="4">
    <source>
        <dbReference type="Pfam" id="PF13193"/>
    </source>
</evidence>
<dbReference type="InterPro" id="IPR045851">
    <property type="entry name" value="AMP-bd_C_sf"/>
</dbReference>
<evidence type="ECO:0000313" key="5">
    <source>
        <dbReference type="EMBL" id="HGU42218.1"/>
    </source>
</evidence>
<proteinExistence type="inferred from homology"/>
<dbReference type="GO" id="GO:0016405">
    <property type="term" value="F:CoA-ligase activity"/>
    <property type="evidence" value="ECO:0007669"/>
    <property type="project" value="TreeGrafter"/>
</dbReference>
<reference evidence="5" key="1">
    <citation type="journal article" date="2020" name="mSystems">
        <title>Genome- and Community-Level Interaction Insights into Carbon Utilization and Element Cycling Functions of Hydrothermarchaeota in Hydrothermal Sediment.</title>
        <authorList>
            <person name="Zhou Z."/>
            <person name="Liu Y."/>
            <person name="Xu W."/>
            <person name="Pan J."/>
            <person name="Luo Z.H."/>
            <person name="Li M."/>
        </authorList>
    </citation>
    <scope>NUCLEOTIDE SEQUENCE [LARGE SCALE GENOMIC DNA]</scope>
    <source>
        <strain evidence="5">SpSt-604</strain>
    </source>
</reference>
<dbReference type="Pfam" id="PF00501">
    <property type="entry name" value="AMP-binding"/>
    <property type="match status" value="1"/>
</dbReference>
<dbReference type="PANTHER" id="PTHR24096:SF267">
    <property type="entry name" value="MALONATE--COA LIGASE ACSF3, MITOCHONDRIAL"/>
    <property type="match status" value="1"/>
</dbReference>
<dbReference type="EMBL" id="DSZT01000152">
    <property type="protein sequence ID" value="HGU42218.1"/>
    <property type="molecule type" value="Genomic_DNA"/>
</dbReference>
<dbReference type="InterPro" id="IPR020845">
    <property type="entry name" value="AMP-binding_CS"/>
</dbReference>